<feature type="transmembrane region" description="Helical" evidence="1">
    <location>
        <begin position="12"/>
        <end position="35"/>
    </location>
</feature>
<evidence type="ECO:0000313" key="3">
    <source>
        <dbReference type="Proteomes" id="UP001163726"/>
    </source>
</evidence>
<keyword evidence="1" id="KW-0812">Transmembrane</keyword>
<keyword evidence="1" id="KW-0472">Membrane</keyword>
<dbReference type="RefSeq" id="WP_268076948.1">
    <property type="nucleotide sequence ID" value="NZ_CP109967.1"/>
</dbReference>
<protein>
    <recommendedName>
        <fullName evidence="4">DUF2393 domain-containing protein</fullName>
    </recommendedName>
</protein>
<evidence type="ECO:0000313" key="2">
    <source>
        <dbReference type="EMBL" id="WAJ72233.1"/>
    </source>
</evidence>
<keyword evidence="2" id="KW-0614">Plasmid</keyword>
<proteinExistence type="predicted"/>
<accession>A0ABY7ASJ2</accession>
<sequence length="181" mass="20255">MEYFNSFTKSDITAISSVVIAFLALFLTIWQGLVVKKHNRLSLQPILRFASEVAVSKKGLVFSISNHGVGPAIISSLYYVVKGKRYEIVNINSFSELRVNLGLTDFDFSLLGHPKIKNAVIPAGENTIIFKFANLDGTDLTDSELNKTIVHSLPKFGVDYTCTYGKKYSQEWSWEPVENLV</sequence>
<organism evidence="2 3">
    <name type="scientific">Catenovulum adriaticum</name>
    <dbReference type="NCBI Taxonomy" id="2984846"/>
    <lineage>
        <taxon>Bacteria</taxon>
        <taxon>Pseudomonadati</taxon>
        <taxon>Pseudomonadota</taxon>
        <taxon>Gammaproteobacteria</taxon>
        <taxon>Alteromonadales</taxon>
        <taxon>Alteromonadaceae</taxon>
        <taxon>Catenovulum</taxon>
    </lineage>
</organism>
<dbReference type="Proteomes" id="UP001163726">
    <property type="component" value="Plasmid pCadTS8_2"/>
</dbReference>
<evidence type="ECO:0008006" key="4">
    <source>
        <dbReference type="Google" id="ProtNLM"/>
    </source>
</evidence>
<dbReference type="EMBL" id="CP109967">
    <property type="protein sequence ID" value="WAJ72233.1"/>
    <property type="molecule type" value="Genomic_DNA"/>
</dbReference>
<keyword evidence="1" id="KW-1133">Transmembrane helix</keyword>
<gene>
    <name evidence="2" type="ORF">OLW01_18330</name>
</gene>
<evidence type="ECO:0000256" key="1">
    <source>
        <dbReference type="SAM" id="Phobius"/>
    </source>
</evidence>
<name>A0ABY7ASJ2_9ALTE</name>
<keyword evidence="3" id="KW-1185">Reference proteome</keyword>
<geneLocation type="plasmid" evidence="2 3">
    <name>pCadTS8_2</name>
</geneLocation>
<reference evidence="2" key="1">
    <citation type="submission" date="2022-10" db="EMBL/GenBank/DDBJ databases">
        <title>Catenovulum adriacola sp. nov. isolated in the Harbour of Susak.</title>
        <authorList>
            <person name="Schoch T."/>
            <person name="Reich S.J."/>
            <person name="Stoeferle S."/>
            <person name="Flaiz M."/>
            <person name="Kazda M."/>
            <person name="Riedel C.U."/>
            <person name="Duerre P."/>
        </authorList>
    </citation>
    <scope>NUCLEOTIDE SEQUENCE</scope>
    <source>
        <strain evidence="2">TS8</strain>
        <plasmid evidence="2">pCadTS8_2</plasmid>
    </source>
</reference>